<dbReference type="AlphaFoldDB" id="A0A5N1JH56"/>
<keyword evidence="1" id="KW-0732">Signal</keyword>
<dbReference type="EMBL" id="VYXQ01000044">
    <property type="protein sequence ID" value="KAA9352671.1"/>
    <property type="molecule type" value="Genomic_DNA"/>
</dbReference>
<feature type="signal peptide" evidence="1">
    <location>
        <begin position="1"/>
        <end position="20"/>
    </location>
</feature>
<protein>
    <submittedName>
        <fullName evidence="3">DUF1311 domain-containing protein</fullName>
    </submittedName>
</protein>
<feature type="domain" description="Lysozyme inhibitor LprI-like N-terminal" evidence="2">
    <location>
        <begin position="33"/>
        <end position="91"/>
    </location>
</feature>
<dbReference type="Pfam" id="PF07007">
    <property type="entry name" value="LprI"/>
    <property type="match status" value="1"/>
</dbReference>
<gene>
    <name evidence="3" type="ORF">F3W84_23420</name>
</gene>
<evidence type="ECO:0000259" key="2">
    <source>
        <dbReference type="Pfam" id="PF07007"/>
    </source>
</evidence>
<proteinExistence type="predicted"/>
<dbReference type="InterPro" id="IPR009739">
    <property type="entry name" value="LprI-like_N"/>
</dbReference>
<evidence type="ECO:0000256" key="1">
    <source>
        <dbReference type="SAM" id="SignalP"/>
    </source>
</evidence>
<dbReference type="Proteomes" id="UP000327108">
    <property type="component" value="Unassembled WGS sequence"/>
</dbReference>
<accession>A0A5N1JH56</accession>
<reference evidence="3 4" key="1">
    <citation type="submission" date="2019-09" db="EMBL/GenBank/DDBJ databases">
        <title>Biological control of the noxious weed angled onion (Allium triquetrum) thwarted by endophytic bacteria in Victoria, Australia.</title>
        <authorList>
            <person name="Tehranchian P."/>
            <person name="Adair R.J."/>
            <person name="Van T.H."/>
            <person name="Morrison P.D."/>
            <person name="Williams H."/>
            <person name="Lawrie A.C."/>
        </authorList>
    </citation>
    <scope>NUCLEOTIDE SEQUENCE [LARGE SCALE GENOMIC DNA]</scope>
    <source>
        <strain evidence="3 4">RPTAtOch1</strain>
    </source>
</reference>
<evidence type="ECO:0000313" key="3">
    <source>
        <dbReference type="EMBL" id="KAA9352671.1"/>
    </source>
</evidence>
<feature type="chain" id="PRO_5024271477" evidence="1">
    <location>
        <begin position="21"/>
        <end position="173"/>
    </location>
</feature>
<organism evidence="3 4">
    <name type="scientific">Ochrobactrum quorumnocens</name>
    <dbReference type="NCBI Taxonomy" id="271865"/>
    <lineage>
        <taxon>Bacteria</taxon>
        <taxon>Pseudomonadati</taxon>
        <taxon>Pseudomonadota</taxon>
        <taxon>Alphaproteobacteria</taxon>
        <taxon>Hyphomicrobiales</taxon>
        <taxon>Brucellaceae</taxon>
        <taxon>Brucella/Ochrobactrum group</taxon>
        <taxon>Ochrobactrum</taxon>
    </lineage>
</organism>
<keyword evidence="4" id="KW-1185">Reference proteome</keyword>
<sequence length="173" mass="19568">MQLIARLTLILMAAVTSANAANEPPIQDEVINTLQSKIAPGLRPSGQRQLQEAQRAWIQFRETECRYRQANYPLMTSVVDCRRVLTAERLNDMNLQLEWLHGWVGNIDQSANSCRVAVGQRISEQLVRQCLSVTTDARSQCNAESSCEIIKREIVRGCETIEKDSLPFCADYQ</sequence>
<dbReference type="RefSeq" id="WP_151096113.1">
    <property type="nucleotide sequence ID" value="NZ_JBLZNM010000043.1"/>
</dbReference>
<evidence type="ECO:0000313" key="4">
    <source>
        <dbReference type="Proteomes" id="UP000327108"/>
    </source>
</evidence>
<comment type="caution">
    <text evidence="3">The sequence shown here is derived from an EMBL/GenBank/DDBJ whole genome shotgun (WGS) entry which is preliminary data.</text>
</comment>
<dbReference type="Gene3D" id="1.20.1270.180">
    <property type="match status" value="1"/>
</dbReference>
<name>A0A5N1JH56_9HYPH</name>